<reference evidence="2 3" key="1">
    <citation type="submission" date="2017-10" db="EMBL/GenBank/DDBJ databases">
        <title>Massilia psychrophilum sp. nov., a novel purple-pigmented bacterium isolated from Tianshan glacier, Xinjiang Municipality, China.</title>
        <authorList>
            <person name="Wang H."/>
        </authorList>
    </citation>
    <scope>NUCLEOTIDE SEQUENCE [LARGE SCALE GENOMIC DNA]</scope>
    <source>
        <strain evidence="2 3">JCM 30074</strain>
    </source>
</reference>
<dbReference type="AlphaFoldDB" id="A0A2G8TCS4"/>
<feature type="region of interest" description="Disordered" evidence="1">
    <location>
        <begin position="1"/>
        <end position="61"/>
    </location>
</feature>
<accession>A0A2G8TCS4</accession>
<proteinExistence type="predicted"/>
<evidence type="ECO:0000256" key="1">
    <source>
        <dbReference type="SAM" id="MobiDB-lite"/>
    </source>
</evidence>
<name>A0A2G8TCS4_9BURK</name>
<evidence type="ECO:0000313" key="3">
    <source>
        <dbReference type="Proteomes" id="UP000230390"/>
    </source>
</evidence>
<sequence>MTQSKSSGNQNEQSGKPQSETEADAKSTVKQNDKSSHDHMSREKAGSHEGAGGGAKQEQKH</sequence>
<feature type="compositionally biased region" description="Basic and acidic residues" evidence="1">
    <location>
        <begin position="23"/>
        <end position="47"/>
    </location>
</feature>
<dbReference type="EMBL" id="PDOC01000011">
    <property type="protein sequence ID" value="PIL43803.1"/>
    <property type="molecule type" value="Genomic_DNA"/>
</dbReference>
<organism evidence="2 3">
    <name type="scientific">Massilia eurypsychrophila</name>
    <dbReference type="NCBI Taxonomy" id="1485217"/>
    <lineage>
        <taxon>Bacteria</taxon>
        <taxon>Pseudomonadati</taxon>
        <taxon>Pseudomonadota</taxon>
        <taxon>Betaproteobacteria</taxon>
        <taxon>Burkholderiales</taxon>
        <taxon>Oxalobacteraceae</taxon>
        <taxon>Telluria group</taxon>
        <taxon>Massilia</taxon>
    </lineage>
</organism>
<dbReference type="RefSeq" id="WP_099790457.1">
    <property type="nucleotide sequence ID" value="NZ_JBHLYV010000019.1"/>
</dbReference>
<comment type="caution">
    <text evidence="2">The sequence shown here is derived from an EMBL/GenBank/DDBJ whole genome shotgun (WGS) entry which is preliminary data.</text>
</comment>
<protein>
    <submittedName>
        <fullName evidence="2">Uncharacterized protein</fullName>
    </submittedName>
</protein>
<keyword evidence="3" id="KW-1185">Reference proteome</keyword>
<gene>
    <name evidence="2" type="ORF">CR105_17405</name>
</gene>
<evidence type="ECO:0000313" key="2">
    <source>
        <dbReference type="EMBL" id="PIL43803.1"/>
    </source>
</evidence>
<feature type="compositionally biased region" description="Polar residues" evidence="1">
    <location>
        <begin position="1"/>
        <end position="20"/>
    </location>
</feature>
<dbReference type="Proteomes" id="UP000230390">
    <property type="component" value="Unassembled WGS sequence"/>
</dbReference>